<dbReference type="PANTHER" id="PTHR43976">
    <property type="entry name" value="SHORT CHAIN DEHYDROGENASE"/>
    <property type="match status" value="1"/>
</dbReference>
<dbReference type="Proteomes" id="UP000293671">
    <property type="component" value="Unassembled WGS sequence"/>
</dbReference>
<evidence type="ECO:0000256" key="1">
    <source>
        <dbReference type="ARBA" id="ARBA00006484"/>
    </source>
</evidence>
<accession>A0A4V2FU71</accession>
<dbReference type="InterPro" id="IPR036291">
    <property type="entry name" value="NAD(P)-bd_dom_sf"/>
</dbReference>
<evidence type="ECO:0000256" key="3">
    <source>
        <dbReference type="RuleBase" id="RU000363"/>
    </source>
</evidence>
<dbReference type="PRINTS" id="PR00080">
    <property type="entry name" value="SDRFAMILY"/>
</dbReference>
<dbReference type="EMBL" id="SHKP01000005">
    <property type="protein sequence ID" value="RZU00856.1"/>
    <property type="molecule type" value="Genomic_DNA"/>
</dbReference>
<dbReference type="SUPFAM" id="SSF51735">
    <property type="entry name" value="NAD(P)-binding Rossmann-fold domains"/>
    <property type="match status" value="1"/>
</dbReference>
<evidence type="ECO:0000313" key="5">
    <source>
        <dbReference type="Proteomes" id="UP000293671"/>
    </source>
</evidence>
<comment type="caution">
    <text evidence="4">The sequence shown here is derived from an EMBL/GenBank/DDBJ whole genome shotgun (WGS) entry which is preliminary data.</text>
</comment>
<reference evidence="4 5" key="1">
    <citation type="submission" date="2019-02" db="EMBL/GenBank/DDBJ databases">
        <title>Genomic Encyclopedia of Type Strains, Phase IV (KMG-IV): sequencing the most valuable type-strain genomes for metagenomic binning, comparative biology and taxonomic classification.</title>
        <authorList>
            <person name="Goeker M."/>
        </authorList>
    </citation>
    <scope>NUCLEOTIDE SEQUENCE [LARGE SCALE GENOMIC DNA]</scope>
    <source>
        <strain evidence="4 5">DSM 19570</strain>
    </source>
</reference>
<gene>
    <name evidence="4" type="ORF">EV670_1569</name>
</gene>
<name>A0A4V2FU71_9BURK</name>
<dbReference type="Gene3D" id="3.40.50.720">
    <property type="entry name" value="NAD(P)-binding Rossmann-like Domain"/>
    <property type="match status" value="1"/>
</dbReference>
<dbReference type="PROSITE" id="PS51257">
    <property type="entry name" value="PROKAR_LIPOPROTEIN"/>
    <property type="match status" value="1"/>
</dbReference>
<dbReference type="CDD" id="cd05374">
    <property type="entry name" value="17beta-HSD-like_SDR_c"/>
    <property type="match status" value="1"/>
</dbReference>
<dbReference type="AlphaFoldDB" id="A0A4V2FU71"/>
<dbReference type="RefSeq" id="WP_130431288.1">
    <property type="nucleotide sequence ID" value="NZ_SHKP01000005.1"/>
</dbReference>
<evidence type="ECO:0000256" key="2">
    <source>
        <dbReference type="ARBA" id="ARBA00023002"/>
    </source>
</evidence>
<dbReference type="NCBIfam" id="NF004823">
    <property type="entry name" value="PRK06179.1"/>
    <property type="match status" value="1"/>
</dbReference>
<dbReference type="InterPro" id="IPR051911">
    <property type="entry name" value="SDR_oxidoreductase"/>
</dbReference>
<dbReference type="OrthoDB" id="9789083at2"/>
<proteinExistence type="inferred from homology"/>
<sequence length="273" mass="29034">MSTDQKQQPVAIVTGATAGIGAATACALHAAGYRVFGTYRKPPATGIPGIDYVACDVTNDLTVEAAVREVLAKAGRIDLLVNNAGVGLIGAAEESSLEQARSLFDVNLFGVIRMTNAVLPAMRQQRSGRIVNISSVMGLIPSPFMALYSSSKHAVEGYSQALDHEVRVCGIRVVLVEPSYTRTTFESNALAADQNIEHYALARANAEAVMRKEAAKADLPEVVAGTVVTAAIAAKPQLRYTAGRDATTVSLLRRFVPTSAFDKSLRKRMQMPA</sequence>
<evidence type="ECO:0000313" key="4">
    <source>
        <dbReference type="EMBL" id="RZU00856.1"/>
    </source>
</evidence>
<organism evidence="4 5">
    <name type="scientific">Rivibacter subsaxonicus</name>
    <dbReference type="NCBI Taxonomy" id="457575"/>
    <lineage>
        <taxon>Bacteria</taxon>
        <taxon>Pseudomonadati</taxon>
        <taxon>Pseudomonadota</taxon>
        <taxon>Betaproteobacteria</taxon>
        <taxon>Burkholderiales</taxon>
        <taxon>Rivibacter</taxon>
    </lineage>
</organism>
<dbReference type="Pfam" id="PF00106">
    <property type="entry name" value="adh_short"/>
    <property type="match status" value="1"/>
</dbReference>
<protein>
    <submittedName>
        <fullName evidence="4">Short-subunit dehydrogenase</fullName>
    </submittedName>
</protein>
<dbReference type="GO" id="GO:0016491">
    <property type="term" value="F:oxidoreductase activity"/>
    <property type="evidence" value="ECO:0007669"/>
    <property type="project" value="UniProtKB-KW"/>
</dbReference>
<dbReference type="InterPro" id="IPR002347">
    <property type="entry name" value="SDR_fam"/>
</dbReference>
<dbReference type="PANTHER" id="PTHR43976:SF16">
    <property type="entry name" value="SHORT-CHAIN DEHYDROGENASE_REDUCTASE FAMILY PROTEIN"/>
    <property type="match status" value="1"/>
</dbReference>
<dbReference type="PRINTS" id="PR00081">
    <property type="entry name" value="GDHRDH"/>
</dbReference>
<comment type="similarity">
    <text evidence="1 3">Belongs to the short-chain dehydrogenases/reductases (SDR) family.</text>
</comment>
<keyword evidence="2" id="KW-0560">Oxidoreductase</keyword>
<keyword evidence="5" id="KW-1185">Reference proteome</keyword>